<feature type="region of interest" description="Disordered" evidence="7">
    <location>
        <begin position="1"/>
        <end position="20"/>
    </location>
</feature>
<protein>
    <recommendedName>
        <fullName evidence="8">HSF-type DNA-binding domain-containing protein</fullName>
    </recommendedName>
</protein>
<dbReference type="SMART" id="SM00415">
    <property type="entry name" value="HSF"/>
    <property type="match status" value="1"/>
</dbReference>
<reference evidence="9" key="3">
    <citation type="submission" date="2025-09" db="UniProtKB">
        <authorList>
            <consortium name="Ensembl"/>
        </authorList>
    </citation>
    <scope>IDENTIFICATION</scope>
</reference>
<evidence type="ECO:0000256" key="7">
    <source>
        <dbReference type="SAM" id="MobiDB-lite"/>
    </source>
</evidence>
<reference evidence="9" key="2">
    <citation type="submission" date="2025-08" db="UniProtKB">
        <authorList>
            <consortium name="Ensembl"/>
        </authorList>
    </citation>
    <scope>IDENTIFICATION</scope>
</reference>
<keyword evidence="10" id="KW-1185">Reference proteome</keyword>
<dbReference type="InterPro" id="IPR036390">
    <property type="entry name" value="WH_DNA-bd_sf"/>
</dbReference>
<evidence type="ECO:0000256" key="6">
    <source>
        <dbReference type="SAM" id="Coils"/>
    </source>
</evidence>
<keyword evidence="3" id="KW-0238">DNA-binding</keyword>
<evidence type="ECO:0000256" key="4">
    <source>
        <dbReference type="ARBA" id="ARBA00023242"/>
    </source>
</evidence>
<feature type="region of interest" description="Disordered" evidence="7">
    <location>
        <begin position="206"/>
        <end position="244"/>
    </location>
</feature>
<dbReference type="InterPro" id="IPR036388">
    <property type="entry name" value="WH-like_DNA-bd_sf"/>
</dbReference>
<feature type="compositionally biased region" description="Pro residues" evidence="7">
    <location>
        <begin position="389"/>
        <end position="398"/>
    </location>
</feature>
<keyword evidence="4" id="KW-0539">Nucleus</keyword>
<accession>A0A4W5MSV7</accession>
<dbReference type="GO" id="GO:0003700">
    <property type="term" value="F:DNA-binding transcription factor activity"/>
    <property type="evidence" value="ECO:0007669"/>
    <property type="project" value="InterPro"/>
</dbReference>
<dbReference type="InterPro" id="IPR000232">
    <property type="entry name" value="HSF_DNA-bd"/>
</dbReference>
<sequence>MATNNLADQSQQLNSDSRSASSRVLGIDLTVHKRPNSTRVRDVEAEASAIGTDVDLSYLLEENARQMLKYRKRPRLDHEKPVKLSNSFFNQDFPTRLWKIVDSDLFKSATWDKNGIYMLLDEERFTKEVLQRTGFRPTLPCVTMAGFDQQLILYGFQKLSSATPTSKLSMYYHHSFRQHQEKLLKKIKVPVVEVVEEDDVEIVMVIPGPPRQPDPPVTPITPPVTSKAKTWDGESEKDEKKEKEQLSLAAKDLVAKISSAVNQRKTVLLVTPSSSSHTPSTPTQAPASSPAPSFTFSYPTPAPSCSYSNPSTPAQALTPYYTYSTPAPTTAPDSPSPSPPTASVAGASSQTSRPTTTQEGSSGSSRSITPIAHGWVRLNPNPFDRAPGPAGPAPGPPVATPDACPYHLAQSLVFTPSINHQLCIAKAQFEEANEAQAHQAHQSQAQALNAHLVQAQAQAQAHQVQAQWAQAQALNAHLAQAQAQAHQAQAQQAQAQALNAHQAQSQQVQAQALYAQMAQAQMAWMQAAMYNPWVLQAMQMQMAAYMSPPPHYLHRPAGGFSTTHHINPVFPSGSSSPAGAGSESGRYSPDLSFSPTNP</sequence>
<evidence type="ECO:0000256" key="5">
    <source>
        <dbReference type="RuleBase" id="RU004020"/>
    </source>
</evidence>
<feature type="region of interest" description="Disordered" evidence="7">
    <location>
        <begin position="271"/>
        <end position="294"/>
    </location>
</feature>
<comment type="similarity">
    <text evidence="2 5">Belongs to the HSF family.</text>
</comment>
<name>A0A4W5MSV7_9TELE</name>
<keyword evidence="6" id="KW-0175">Coiled coil</keyword>
<comment type="subcellular location">
    <subcellularLocation>
        <location evidence="1">Nucleus</location>
    </subcellularLocation>
</comment>
<evidence type="ECO:0000313" key="9">
    <source>
        <dbReference type="Ensembl" id="ENSHHUP00000040569.1"/>
    </source>
</evidence>
<dbReference type="Gene3D" id="1.10.10.10">
    <property type="entry name" value="Winged helix-like DNA-binding domain superfamily/Winged helix DNA-binding domain"/>
    <property type="match status" value="1"/>
</dbReference>
<evidence type="ECO:0000256" key="2">
    <source>
        <dbReference type="ARBA" id="ARBA00006403"/>
    </source>
</evidence>
<evidence type="ECO:0000313" key="10">
    <source>
        <dbReference type="Proteomes" id="UP000314982"/>
    </source>
</evidence>
<dbReference type="GO" id="GO:0043565">
    <property type="term" value="F:sequence-specific DNA binding"/>
    <property type="evidence" value="ECO:0007669"/>
    <property type="project" value="InterPro"/>
</dbReference>
<dbReference type="AlphaFoldDB" id="A0A4W5MSV7"/>
<organism evidence="9 10">
    <name type="scientific">Hucho hucho</name>
    <name type="common">huchen</name>
    <dbReference type="NCBI Taxonomy" id="62062"/>
    <lineage>
        <taxon>Eukaryota</taxon>
        <taxon>Metazoa</taxon>
        <taxon>Chordata</taxon>
        <taxon>Craniata</taxon>
        <taxon>Vertebrata</taxon>
        <taxon>Euteleostomi</taxon>
        <taxon>Actinopterygii</taxon>
        <taxon>Neopterygii</taxon>
        <taxon>Teleostei</taxon>
        <taxon>Protacanthopterygii</taxon>
        <taxon>Salmoniformes</taxon>
        <taxon>Salmonidae</taxon>
        <taxon>Salmoninae</taxon>
        <taxon>Hucho</taxon>
    </lineage>
</organism>
<feature type="compositionally biased region" description="Polar residues" evidence="7">
    <location>
        <begin position="350"/>
        <end position="368"/>
    </location>
</feature>
<dbReference type="GeneTree" id="ENSGT00990000210653"/>
<evidence type="ECO:0000256" key="1">
    <source>
        <dbReference type="ARBA" id="ARBA00004123"/>
    </source>
</evidence>
<reference evidence="10" key="1">
    <citation type="submission" date="2018-06" db="EMBL/GenBank/DDBJ databases">
        <title>Genome assembly of Danube salmon.</title>
        <authorList>
            <person name="Macqueen D.J."/>
            <person name="Gundappa M.K."/>
        </authorList>
    </citation>
    <scope>NUCLEOTIDE SEQUENCE [LARGE SCALE GENOMIC DNA]</scope>
</reference>
<feature type="compositionally biased region" description="Low complexity" evidence="7">
    <location>
        <begin position="571"/>
        <end position="585"/>
    </location>
</feature>
<feature type="domain" description="HSF-type DNA-binding" evidence="8">
    <location>
        <begin position="89"/>
        <end position="190"/>
    </location>
</feature>
<dbReference type="SUPFAM" id="SSF46785">
    <property type="entry name" value="Winged helix' DNA-binding domain"/>
    <property type="match status" value="1"/>
</dbReference>
<feature type="region of interest" description="Disordered" evidence="7">
    <location>
        <begin position="318"/>
        <end position="398"/>
    </location>
</feature>
<dbReference type="Proteomes" id="UP000314982">
    <property type="component" value="Unassembled WGS sequence"/>
</dbReference>
<dbReference type="Ensembl" id="ENSHHUT00000042139.1">
    <property type="protein sequence ID" value="ENSHHUP00000040569.1"/>
    <property type="gene ID" value="ENSHHUG00000025085.1"/>
</dbReference>
<dbReference type="STRING" id="62062.ENSHHUP00000040569"/>
<proteinExistence type="inferred from homology"/>
<feature type="compositionally biased region" description="Low complexity" evidence="7">
    <location>
        <begin position="318"/>
        <end position="333"/>
    </location>
</feature>
<feature type="compositionally biased region" description="Pro residues" evidence="7">
    <location>
        <begin position="207"/>
        <end position="222"/>
    </location>
</feature>
<feature type="coiled-coil region" evidence="6">
    <location>
        <begin position="438"/>
        <end position="503"/>
    </location>
</feature>
<feature type="region of interest" description="Disordered" evidence="7">
    <location>
        <begin position="564"/>
        <end position="598"/>
    </location>
</feature>
<feature type="compositionally biased region" description="Basic and acidic residues" evidence="7">
    <location>
        <begin position="229"/>
        <end position="244"/>
    </location>
</feature>
<evidence type="ECO:0000256" key="3">
    <source>
        <dbReference type="ARBA" id="ARBA00023125"/>
    </source>
</evidence>
<dbReference type="GO" id="GO:0005634">
    <property type="term" value="C:nucleus"/>
    <property type="evidence" value="ECO:0007669"/>
    <property type="project" value="UniProtKB-SubCell"/>
</dbReference>
<evidence type="ECO:0000259" key="8">
    <source>
        <dbReference type="SMART" id="SM00415"/>
    </source>
</evidence>
<dbReference type="Pfam" id="PF00447">
    <property type="entry name" value="HSF_DNA-bind"/>
    <property type="match status" value="1"/>
</dbReference>